<evidence type="ECO:0000256" key="15">
    <source>
        <dbReference type="RuleBase" id="RU367007"/>
    </source>
</evidence>
<dbReference type="Proteomes" id="UP000002866">
    <property type="component" value="Chromosome 2"/>
</dbReference>
<dbReference type="OrthoDB" id="292747at2759"/>
<evidence type="ECO:0000256" key="8">
    <source>
        <dbReference type="ARBA" id="ARBA00022737"/>
    </source>
</evidence>
<gene>
    <name evidence="17" type="primary">TBLA0B07650</name>
    <name evidence="17" type="ORF">TBLA_0B07650</name>
</gene>
<evidence type="ECO:0000256" key="2">
    <source>
        <dbReference type="ARBA" id="ARBA00004922"/>
    </source>
</evidence>
<dbReference type="KEGG" id="tbl:TBLA_0B07650"/>
<dbReference type="PANTHER" id="PTHR10050">
    <property type="entry name" value="DOLICHYL-PHOSPHATE-MANNOSE--PROTEIN MANNOSYLTRANSFERASE"/>
    <property type="match status" value="1"/>
</dbReference>
<feature type="domain" description="MIR" evidence="16">
    <location>
        <begin position="359"/>
        <end position="413"/>
    </location>
</feature>
<evidence type="ECO:0000313" key="17">
    <source>
        <dbReference type="EMBL" id="CCH59581.1"/>
    </source>
</evidence>
<evidence type="ECO:0000256" key="12">
    <source>
        <dbReference type="ARBA" id="ARBA00023180"/>
    </source>
</evidence>
<evidence type="ECO:0000256" key="4">
    <source>
        <dbReference type="ARBA" id="ARBA00012839"/>
    </source>
</evidence>
<dbReference type="EMBL" id="HE806317">
    <property type="protein sequence ID" value="CCH59581.1"/>
    <property type="molecule type" value="Genomic_DNA"/>
</dbReference>
<keyword evidence="11 15" id="KW-0472">Membrane</keyword>
<comment type="catalytic activity">
    <reaction evidence="13 15">
        <text>a di-trans,poly-cis-dolichyl beta-D-mannosyl phosphate + L-threonyl-[protein] = 3-O-(alpha-D-mannosyl)-L-threonyl-[protein] + a di-trans,poly-cis-dolichyl phosphate + H(+)</text>
        <dbReference type="Rhea" id="RHEA:53396"/>
        <dbReference type="Rhea" id="RHEA-COMP:11060"/>
        <dbReference type="Rhea" id="RHEA-COMP:13547"/>
        <dbReference type="Rhea" id="RHEA-COMP:19498"/>
        <dbReference type="Rhea" id="RHEA-COMP:19501"/>
        <dbReference type="ChEBI" id="CHEBI:15378"/>
        <dbReference type="ChEBI" id="CHEBI:30013"/>
        <dbReference type="ChEBI" id="CHEBI:57683"/>
        <dbReference type="ChEBI" id="CHEBI:58211"/>
        <dbReference type="ChEBI" id="CHEBI:137323"/>
        <dbReference type="EC" id="2.4.1.109"/>
    </reaction>
</comment>
<organism evidence="17 18">
    <name type="scientific">Henningerozyma blattae (strain ATCC 34711 / CBS 6284 / DSM 70876 / NBRC 10599 / NRRL Y-10934 / UCD 77-7)</name>
    <name type="common">Yeast</name>
    <name type="synonym">Tetrapisispora blattae</name>
    <dbReference type="NCBI Taxonomy" id="1071380"/>
    <lineage>
        <taxon>Eukaryota</taxon>
        <taxon>Fungi</taxon>
        <taxon>Dikarya</taxon>
        <taxon>Ascomycota</taxon>
        <taxon>Saccharomycotina</taxon>
        <taxon>Saccharomycetes</taxon>
        <taxon>Saccharomycetales</taxon>
        <taxon>Saccharomycetaceae</taxon>
        <taxon>Henningerozyma</taxon>
    </lineage>
</organism>
<dbReference type="GO" id="GO:0005789">
    <property type="term" value="C:endoplasmic reticulum membrane"/>
    <property type="evidence" value="ECO:0007669"/>
    <property type="project" value="UniProtKB-SubCell"/>
</dbReference>
<feature type="transmembrane region" description="Helical" evidence="15">
    <location>
        <begin position="568"/>
        <end position="589"/>
    </location>
</feature>
<dbReference type="Pfam" id="PF02815">
    <property type="entry name" value="MIR"/>
    <property type="match status" value="1"/>
</dbReference>
<sequence length="709" mass="82672">MLVKPLPYTCASTQDTRYKWVKLYLIPTFLTILSVCVRFYRIDKNKTVVWDEAHFGKFGSYYIKHEFYHDVHPPLGKMLIGLSEYLANFDGDFDFESNTDYPKHINFIFMRKFNCLFGAFVIPIMYYTLLELNFNYFITLLVSLMSCLELSFIVLSKFILLDSMLLFFTCTTFYFLARLHNLNVAKRQFTFNWSFTLLCLGISIGCVCSIKWVGLFITVIVGLYTIGDLFLLFYQKSLSWTKYIKHWLIRIIDLIIIPFLIYLFCFKLHFALLYKSGTGDGSTNTLFQINLQNNKIELGPRNIAFGSYVTIRSNGLSPNLLHSHKQTYPVGSFQNQITGYGFADSNNNWIIENTNTNGKGLVRDGMEIFLKHDTTQKYLFSSLEFPSIVSKDSLEVSGATENDDNAVWIVEIMDQLKSANSQYDDSSEPSNVIHPISTFIRFKHKATGCYLTSSGFSYPNWGFKQSEIICKFPFSARDKSAWWNVEEHWNDNLDPCPSDYKPPHSKFWTDFVLINFAMASSNNALVPDEDKFDNLASKPWEWPTLYRGLRMCNWSGVIYRYYLLGSPFNTWLSTISLPIFLLIILKLYCSWQRQSIDLNSTAILQIISMGVLPFLTWLIHYLPFVTMARVTYIHHYLPSLYFAMIVFAFNLQLLFNRINSKFIRFNLMIVLFGGCVYSYYKFNPWAQGMLGGNERYEHMKWINTWDFLL</sequence>
<feature type="transmembrane region" description="Helical" evidence="15">
    <location>
        <begin position="662"/>
        <end position="680"/>
    </location>
</feature>
<comment type="function">
    <text evidence="15">Transfers mannose from Dol-P-mannose to Ser or Thr residues on proteins.</text>
</comment>
<evidence type="ECO:0000313" key="18">
    <source>
        <dbReference type="Proteomes" id="UP000002866"/>
    </source>
</evidence>
<protein>
    <recommendedName>
        <fullName evidence="4 15">Dolichyl-phosphate-mannose--protein mannosyltransferase</fullName>
        <ecNumber evidence="4 15">2.4.1.109</ecNumber>
    </recommendedName>
</protein>
<keyword evidence="5 15" id="KW-0328">Glycosyltransferase</keyword>
<evidence type="ECO:0000256" key="3">
    <source>
        <dbReference type="ARBA" id="ARBA00007222"/>
    </source>
</evidence>
<dbReference type="InterPro" id="IPR027005">
    <property type="entry name" value="PMT-like"/>
</dbReference>
<feature type="domain" description="MIR" evidence="16">
    <location>
        <begin position="430"/>
        <end position="488"/>
    </location>
</feature>
<dbReference type="STRING" id="1071380.I2GZM9"/>
<dbReference type="PROSITE" id="PS50919">
    <property type="entry name" value="MIR"/>
    <property type="match status" value="3"/>
</dbReference>
<dbReference type="FunCoup" id="I2GZM9">
    <property type="interactions" value="982"/>
</dbReference>
<feature type="transmembrane region" description="Helical" evidence="15">
    <location>
        <begin position="601"/>
        <end position="624"/>
    </location>
</feature>
<evidence type="ECO:0000256" key="10">
    <source>
        <dbReference type="ARBA" id="ARBA00022989"/>
    </source>
</evidence>
<keyword evidence="18" id="KW-1185">Reference proteome</keyword>
<dbReference type="InterPro" id="IPR016093">
    <property type="entry name" value="MIR_motif"/>
</dbReference>
<evidence type="ECO:0000256" key="6">
    <source>
        <dbReference type="ARBA" id="ARBA00022679"/>
    </source>
</evidence>
<dbReference type="SUPFAM" id="SSF82109">
    <property type="entry name" value="MIR domain"/>
    <property type="match status" value="1"/>
</dbReference>
<dbReference type="GeneID" id="14494618"/>
<keyword evidence="12" id="KW-0325">Glycoprotein</keyword>
<dbReference type="AlphaFoldDB" id="I2GZM9"/>
<evidence type="ECO:0000259" key="16">
    <source>
        <dbReference type="PROSITE" id="PS50919"/>
    </source>
</evidence>
<dbReference type="InterPro" id="IPR003342">
    <property type="entry name" value="ArnT-like_N"/>
</dbReference>
<keyword evidence="6 15" id="KW-0808">Transferase</keyword>
<dbReference type="InterPro" id="IPR032421">
    <property type="entry name" value="PMT_4TMC"/>
</dbReference>
<evidence type="ECO:0000256" key="14">
    <source>
        <dbReference type="ARBA" id="ARBA00045102"/>
    </source>
</evidence>
<dbReference type="eggNOG" id="KOG3359">
    <property type="taxonomic scope" value="Eukaryota"/>
</dbReference>
<evidence type="ECO:0000256" key="1">
    <source>
        <dbReference type="ARBA" id="ARBA00004477"/>
    </source>
</evidence>
<keyword evidence="9 15" id="KW-0256">Endoplasmic reticulum</keyword>
<dbReference type="UniPathway" id="UPA00378"/>
<feature type="domain" description="MIR" evidence="16">
    <location>
        <begin position="300"/>
        <end position="354"/>
    </location>
</feature>
<proteinExistence type="inferred from homology"/>
<evidence type="ECO:0000256" key="9">
    <source>
        <dbReference type="ARBA" id="ARBA00022824"/>
    </source>
</evidence>
<evidence type="ECO:0000256" key="11">
    <source>
        <dbReference type="ARBA" id="ARBA00023136"/>
    </source>
</evidence>
<name>I2GZM9_HENB6</name>
<feature type="transmembrane region" description="Helical" evidence="15">
    <location>
        <begin position="636"/>
        <end position="655"/>
    </location>
</feature>
<feature type="transmembrane region" description="Helical" evidence="15">
    <location>
        <begin position="20"/>
        <end position="40"/>
    </location>
</feature>
<feature type="transmembrane region" description="Helical" evidence="15">
    <location>
        <begin position="189"/>
        <end position="208"/>
    </location>
</feature>
<dbReference type="Pfam" id="PF16192">
    <property type="entry name" value="PMT_4TMC"/>
    <property type="match status" value="1"/>
</dbReference>
<dbReference type="Pfam" id="PF02366">
    <property type="entry name" value="PMT"/>
    <property type="match status" value="1"/>
</dbReference>
<dbReference type="InParanoid" id="I2GZM9"/>
<comment type="pathway">
    <text evidence="2 15">Protein modification; protein glycosylation.</text>
</comment>
<keyword evidence="8" id="KW-0677">Repeat</keyword>
<feature type="transmembrane region" description="Helical" evidence="15">
    <location>
        <begin position="215"/>
        <end position="235"/>
    </location>
</feature>
<dbReference type="SMART" id="SM00472">
    <property type="entry name" value="MIR"/>
    <property type="match status" value="3"/>
</dbReference>
<reference evidence="17 18" key="1">
    <citation type="journal article" date="2011" name="Proc. Natl. Acad. Sci. U.S.A.">
        <title>Evolutionary erosion of yeast sex chromosomes by mating-type switching accidents.</title>
        <authorList>
            <person name="Gordon J.L."/>
            <person name="Armisen D."/>
            <person name="Proux-Wera E."/>
            <person name="Oheigeartaigh S.S."/>
            <person name="Byrne K.P."/>
            <person name="Wolfe K.H."/>
        </authorList>
    </citation>
    <scope>NUCLEOTIDE SEQUENCE [LARGE SCALE GENOMIC DNA]</scope>
    <source>
        <strain evidence="18">ATCC 34711 / CBS 6284 / DSM 70876 / NBRC 10599 / NRRL Y-10934 / UCD 77-7</strain>
    </source>
</reference>
<feature type="transmembrane region" description="Helical" evidence="15">
    <location>
        <begin position="113"/>
        <end position="130"/>
    </location>
</feature>
<evidence type="ECO:0000256" key="7">
    <source>
        <dbReference type="ARBA" id="ARBA00022692"/>
    </source>
</evidence>
<dbReference type="InterPro" id="IPR036300">
    <property type="entry name" value="MIR_dom_sf"/>
</dbReference>
<dbReference type="GO" id="GO:0004169">
    <property type="term" value="F:dolichyl-phosphate-mannose-protein mannosyltransferase activity"/>
    <property type="evidence" value="ECO:0007669"/>
    <property type="project" value="UniProtKB-UniRule"/>
</dbReference>
<comment type="catalytic activity">
    <reaction evidence="14 15">
        <text>a di-trans,poly-cis-dolichyl beta-D-mannosyl phosphate + L-seryl-[protein] = 3-O-(alpha-D-mannosyl)-L-seryl-[protein] + a di-trans,poly-cis-dolichyl phosphate + H(+)</text>
        <dbReference type="Rhea" id="RHEA:17377"/>
        <dbReference type="Rhea" id="RHEA-COMP:9863"/>
        <dbReference type="Rhea" id="RHEA-COMP:13546"/>
        <dbReference type="Rhea" id="RHEA-COMP:19498"/>
        <dbReference type="Rhea" id="RHEA-COMP:19501"/>
        <dbReference type="ChEBI" id="CHEBI:15378"/>
        <dbReference type="ChEBI" id="CHEBI:29999"/>
        <dbReference type="ChEBI" id="CHEBI:57683"/>
        <dbReference type="ChEBI" id="CHEBI:58211"/>
        <dbReference type="ChEBI" id="CHEBI:137321"/>
        <dbReference type="EC" id="2.4.1.109"/>
    </reaction>
</comment>
<feature type="transmembrane region" description="Helical" evidence="15">
    <location>
        <begin position="247"/>
        <end position="266"/>
    </location>
</feature>
<keyword evidence="7 15" id="KW-0812">Transmembrane</keyword>
<accession>I2GZM9</accession>
<evidence type="ECO:0000256" key="5">
    <source>
        <dbReference type="ARBA" id="ARBA00022676"/>
    </source>
</evidence>
<feature type="transmembrane region" description="Helical" evidence="15">
    <location>
        <begin position="159"/>
        <end position="177"/>
    </location>
</feature>
<comment type="subcellular location">
    <subcellularLocation>
        <location evidence="1 15">Endoplasmic reticulum membrane</location>
        <topology evidence="1 15">Multi-pass membrane protein</topology>
    </subcellularLocation>
</comment>
<dbReference type="PANTHER" id="PTHR10050:SF52">
    <property type="entry name" value="DOLICHYL-PHOSPHATE-MANNOSE--PROTEIN MANNOSYLTRANSFERASE 6"/>
    <property type="match status" value="1"/>
</dbReference>
<dbReference type="OMA" id="GSPFNTW"/>
<dbReference type="Gene3D" id="2.80.10.50">
    <property type="match status" value="1"/>
</dbReference>
<comment type="similarity">
    <text evidence="3 15">Belongs to the glycosyltransferase 39 family.</text>
</comment>
<dbReference type="HOGENOM" id="CLU_008438_5_0_1"/>
<keyword evidence="10 15" id="KW-1133">Transmembrane helix</keyword>
<dbReference type="RefSeq" id="XP_004179100.1">
    <property type="nucleotide sequence ID" value="XM_004179052.1"/>
</dbReference>
<dbReference type="EC" id="2.4.1.109" evidence="4 15"/>
<evidence type="ECO:0000256" key="13">
    <source>
        <dbReference type="ARBA" id="ARBA00045085"/>
    </source>
</evidence>